<organism evidence="2 3">
    <name type="scientific">Promethearchaeum syntrophicum</name>
    <dbReference type="NCBI Taxonomy" id="2594042"/>
    <lineage>
        <taxon>Archaea</taxon>
        <taxon>Promethearchaeati</taxon>
        <taxon>Promethearchaeota</taxon>
        <taxon>Promethearchaeia</taxon>
        <taxon>Promethearchaeales</taxon>
        <taxon>Promethearchaeaceae</taxon>
        <taxon>Promethearchaeum</taxon>
    </lineage>
</organism>
<dbReference type="OrthoDB" id="376798at2157"/>
<dbReference type="Proteomes" id="UP000321408">
    <property type="component" value="Chromosome"/>
</dbReference>
<name>A0A5B9DAG8_9ARCH</name>
<dbReference type="KEGG" id="psyt:DSAG12_01943"/>
<sequence length="144" mass="16809">MAIPTSTIKQKIKFNCTPKQIYEAFMDSKKHSKFTDTESVLDPKVGGKFVCGDGYMKGKTIELIPNKKIVQTWIADQDNWPKKHFSEISLNFKEINDGTELEFTHVGVPEVCVKDIEKGWHDYYWDPLKEYFDKINKKKKSTKR</sequence>
<keyword evidence="3" id="KW-1185">Reference proteome</keyword>
<dbReference type="InterPro" id="IPR013538">
    <property type="entry name" value="ASHA1/2-like_C"/>
</dbReference>
<comment type="similarity">
    <text evidence="1">Belongs to the AHA1 family.</text>
</comment>
<dbReference type="CDD" id="cd08892">
    <property type="entry name" value="SRPBCC_Aha1"/>
    <property type="match status" value="1"/>
</dbReference>
<evidence type="ECO:0000313" key="3">
    <source>
        <dbReference type="Proteomes" id="UP000321408"/>
    </source>
</evidence>
<dbReference type="SMR" id="A0A5B9DAG8"/>
<protein>
    <submittedName>
        <fullName evidence="2">SRPBCC family protein</fullName>
    </submittedName>
</protein>
<reference evidence="2 3" key="2">
    <citation type="journal article" date="2024" name="Int. J. Syst. Evol. Microbiol.">
        <title>Promethearchaeum syntrophicum gen. nov., sp. nov., an anaerobic, obligately syntrophic archaeon, the first isolate of the lineage 'Asgard' archaea, and proposal of the new archaeal phylum Promethearchaeota phyl. nov. and kingdom Promethearchaeati regn. nov.</title>
        <authorList>
            <person name="Imachi H."/>
            <person name="Nobu M.K."/>
            <person name="Kato S."/>
            <person name="Takaki Y."/>
            <person name="Miyazaki M."/>
            <person name="Miyata M."/>
            <person name="Ogawara M."/>
            <person name="Saito Y."/>
            <person name="Sakai S."/>
            <person name="Tahara Y.O."/>
            <person name="Takano Y."/>
            <person name="Tasumi E."/>
            <person name="Uematsu K."/>
            <person name="Yoshimura T."/>
            <person name="Itoh T."/>
            <person name="Ohkuma M."/>
            <person name="Takai K."/>
        </authorList>
    </citation>
    <scope>NUCLEOTIDE SEQUENCE [LARGE SCALE GENOMIC DNA]</scope>
    <source>
        <strain evidence="2 3">MK-D1</strain>
    </source>
</reference>
<dbReference type="InterPro" id="IPR023393">
    <property type="entry name" value="START-like_dom_sf"/>
</dbReference>
<accession>A0A5B9DAG8</accession>
<proteinExistence type="inferred from homology"/>
<dbReference type="EMBL" id="CP042905">
    <property type="protein sequence ID" value="QEE16114.2"/>
    <property type="molecule type" value="Genomic_DNA"/>
</dbReference>
<dbReference type="SUPFAM" id="SSF55961">
    <property type="entry name" value="Bet v1-like"/>
    <property type="match status" value="1"/>
</dbReference>
<gene>
    <name evidence="2" type="ORF">DSAG12_01943</name>
</gene>
<reference evidence="2 3" key="1">
    <citation type="journal article" date="2020" name="Nature">
        <title>Isolation of an archaeon at the prokaryote-eukaryote interface.</title>
        <authorList>
            <person name="Imachi H."/>
            <person name="Nobu M.K."/>
            <person name="Nakahara N."/>
            <person name="Morono Y."/>
            <person name="Ogawara M."/>
            <person name="Takaki Y."/>
            <person name="Takano Y."/>
            <person name="Uematsu K."/>
            <person name="Ikuta T."/>
            <person name="Ito M."/>
            <person name="Matsui Y."/>
            <person name="Miyazaki M."/>
            <person name="Murata K."/>
            <person name="Saito Y."/>
            <person name="Sakai S."/>
            <person name="Song C."/>
            <person name="Tasumi E."/>
            <person name="Yamanaka Y."/>
            <person name="Yamaguchi T."/>
            <person name="Kamagata Y."/>
            <person name="Tamaki H."/>
            <person name="Takai K."/>
        </authorList>
    </citation>
    <scope>NUCLEOTIDE SEQUENCE [LARGE SCALE GENOMIC DNA]</scope>
    <source>
        <strain evidence="2 3">MK-D1</strain>
    </source>
</reference>
<evidence type="ECO:0000256" key="1">
    <source>
        <dbReference type="ARBA" id="ARBA00006817"/>
    </source>
</evidence>
<dbReference type="Gene3D" id="3.30.530.20">
    <property type="match status" value="1"/>
</dbReference>
<dbReference type="AlphaFoldDB" id="A0A5B9DAG8"/>
<evidence type="ECO:0000313" key="2">
    <source>
        <dbReference type="EMBL" id="QEE16114.2"/>
    </source>
</evidence>
<dbReference type="Pfam" id="PF08327">
    <property type="entry name" value="AHSA1"/>
    <property type="match status" value="1"/>
</dbReference>